<dbReference type="Gene3D" id="3.40.50.300">
    <property type="entry name" value="P-loop containing nucleotide triphosphate hydrolases"/>
    <property type="match status" value="1"/>
</dbReference>
<feature type="domain" description="ABC transporter" evidence="5">
    <location>
        <begin position="6"/>
        <end position="258"/>
    </location>
</feature>
<comment type="similarity">
    <text evidence="1">Belongs to the ABC transporter superfamily.</text>
</comment>
<dbReference type="Pfam" id="PF00005">
    <property type="entry name" value="ABC_tran"/>
    <property type="match status" value="1"/>
</dbReference>
<keyword evidence="4 6" id="KW-0067">ATP-binding</keyword>
<dbReference type="PROSITE" id="PS00211">
    <property type="entry name" value="ABC_TRANSPORTER_1"/>
    <property type="match status" value="1"/>
</dbReference>
<evidence type="ECO:0000259" key="5">
    <source>
        <dbReference type="PROSITE" id="PS50893"/>
    </source>
</evidence>
<evidence type="ECO:0000256" key="4">
    <source>
        <dbReference type="ARBA" id="ARBA00022840"/>
    </source>
</evidence>
<evidence type="ECO:0000313" key="7">
    <source>
        <dbReference type="Proteomes" id="UP001228690"/>
    </source>
</evidence>
<dbReference type="InterPro" id="IPR003593">
    <property type="entry name" value="AAA+_ATPase"/>
</dbReference>
<dbReference type="InterPro" id="IPR050153">
    <property type="entry name" value="Metal_Ion_Import_ABC"/>
</dbReference>
<evidence type="ECO:0000256" key="1">
    <source>
        <dbReference type="ARBA" id="ARBA00005417"/>
    </source>
</evidence>
<accession>A0ABY8MDU7</accession>
<evidence type="ECO:0000313" key="6">
    <source>
        <dbReference type="EMBL" id="WGK68157.1"/>
    </source>
</evidence>
<dbReference type="PROSITE" id="PS50893">
    <property type="entry name" value="ABC_TRANSPORTER_2"/>
    <property type="match status" value="1"/>
</dbReference>
<dbReference type="InterPro" id="IPR017871">
    <property type="entry name" value="ABC_transporter-like_CS"/>
</dbReference>
<dbReference type="PANTHER" id="PTHR42734">
    <property type="entry name" value="METAL TRANSPORT SYSTEM ATP-BINDING PROTEIN TM_0124-RELATED"/>
    <property type="match status" value="1"/>
</dbReference>
<dbReference type="EMBL" id="CP123443">
    <property type="protein sequence ID" value="WGK68157.1"/>
    <property type="molecule type" value="Genomic_DNA"/>
</dbReference>
<organism evidence="6 7">
    <name type="scientific">Candidatus Haliotispira prima</name>
    <dbReference type="NCBI Taxonomy" id="3034016"/>
    <lineage>
        <taxon>Bacteria</taxon>
        <taxon>Pseudomonadati</taxon>
        <taxon>Spirochaetota</taxon>
        <taxon>Spirochaetia</taxon>
        <taxon>Spirochaetales</taxon>
        <taxon>Spirochaetaceae</taxon>
        <taxon>Candidatus Haliotispira</taxon>
    </lineage>
</organism>
<dbReference type="SMART" id="SM00382">
    <property type="entry name" value="AAA"/>
    <property type="match status" value="1"/>
</dbReference>
<keyword evidence="3" id="KW-0547">Nucleotide-binding</keyword>
<dbReference type="InterPro" id="IPR027417">
    <property type="entry name" value="P-loop_NTPase"/>
</dbReference>
<keyword evidence="2" id="KW-0813">Transport</keyword>
<dbReference type="PANTHER" id="PTHR42734:SF17">
    <property type="entry name" value="METAL TRANSPORT SYSTEM ATP-BINDING PROTEIN TM_0124-RELATED"/>
    <property type="match status" value="1"/>
</dbReference>
<gene>
    <name evidence="6" type="ORF">P0082_06630</name>
</gene>
<proteinExistence type="inferred from homology"/>
<dbReference type="SUPFAM" id="SSF52540">
    <property type="entry name" value="P-loop containing nucleoside triphosphate hydrolases"/>
    <property type="match status" value="1"/>
</dbReference>
<reference evidence="6 7" key="1">
    <citation type="submission" date="2023-04" db="EMBL/GenBank/DDBJ databases">
        <title>Spirochaete genome identified in red abalone sample constitutes a novel genus.</title>
        <authorList>
            <person name="Sharma S.P."/>
            <person name="Purcell C.M."/>
            <person name="Hyde J.R."/>
            <person name="Severin A.J."/>
        </authorList>
    </citation>
    <scope>NUCLEOTIDE SEQUENCE [LARGE SCALE GENOMIC DNA]</scope>
    <source>
        <strain evidence="6 7">SP-2023</strain>
    </source>
</reference>
<protein>
    <submittedName>
        <fullName evidence="6">ATP-binding cassette domain-containing protein</fullName>
    </submittedName>
</protein>
<dbReference type="InterPro" id="IPR003439">
    <property type="entry name" value="ABC_transporter-like_ATP-bd"/>
</dbReference>
<keyword evidence="7" id="KW-1185">Reference proteome</keyword>
<evidence type="ECO:0000256" key="2">
    <source>
        <dbReference type="ARBA" id="ARBA00022448"/>
    </source>
</evidence>
<name>A0ABY8MDU7_9SPIO</name>
<dbReference type="GO" id="GO:0005524">
    <property type="term" value="F:ATP binding"/>
    <property type="evidence" value="ECO:0007669"/>
    <property type="project" value="UniProtKB-KW"/>
</dbReference>
<dbReference type="Proteomes" id="UP001228690">
    <property type="component" value="Chromosome"/>
</dbReference>
<dbReference type="RefSeq" id="WP_326926326.1">
    <property type="nucleotide sequence ID" value="NZ_CP123443.1"/>
</dbReference>
<evidence type="ECO:0000256" key="3">
    <source>
        <dbReference type="ARBA" id="ARBA00022741"/>
    </source>
</evidence>
<sequence length="278" mass="30726">MVPPPIEIRKLFFYYPNNRRIIFSDFDWTVEKGDFWVIVGANGSGKTSLIRLLLGLECANGGSIRVLGYNLKGSPGGSLSPSERAARAQIGHVPQHLQFDRRLPIPVLDVVEGGALVYSFWRGLGKGQKSPSAKERTEICLSALAQVGMESYAKDRFSMLSGGQKQRVLIARALATQSPILILDEPTASVDPTAAQEIVQICRQIRRKHTILFISHDISMIPEVCEHILCLSPATAEALVQFPHRGTVAHSHDVRGLSREEILLLLYSHWGLPPSRSE</sequence>